<evidence type="ECO:0000313" key="2">
    <source>
        <dbReference type="EMBL" id="QDT59468.1"/>
    </source>
</evidence>
<dbReference type="InterPro" id="IPR024047">
    <property type="entry name" value="MM3350-like_sf"/>
</dbReference>
<sequence>MSDPASINVLLTQAQRKVVADLLPKFSDRLKLDEKNPRTISFTSKEIESIRDKAAAARPHAKNGMIRNSLRHVVDAVTKALEEVEGIGSIPASERVYQFKITLLESQPPIWRRIQVKDSTLDKFHERIQTAMGWTNSNLHRFEIENERYGDPELLDDGFEDFECVDSTVTKISEIIPKDGNRFQFLYKYDFGDGWEHEVLFEGCLKAEKGGRYPVCVEGERNCPPEDVGGVWGYAEFLEAIANPKHEQHDDFVEWAGDFDSKEFDAGETTKTMRRGLPEWRQYR</sequence>
<dbReference type="Pfam" id="PF07929">
    <property type="entry name" value="PRiA4_ORF3"/>
    <property type="match status" value="1"/>
</dbReference>
<organism evidence="2 3">
    <name type="scientific">Stieleria bergensis</name>
    <dbReference type="NCBI Taxonomy" id="2528025"/>
    <lineage>
        <taxon>Bacteria</taxon>
        <taxon>Pseudomonadati</taxon>
        <taxon>Planctomycetota</taxon>
        <taxon>Planctomycetia</taxon>
        <taxon>Pirellulales</taxon>
        <taxon>Pirellulaceae</taxon>
        <taxon>Stieleria</taxon>
    </lineage>
</organism>
<evidence type="ECO:0000313" key="3">
    <source>
        <dbReference type="Proteomes" id="UP000315003"/>
    </source>
</evidence>
<proteinExistence type="predicted"/>
<feature type="domain" description="Plasmid pRiA4b Orf3-like" evidence="1">
    <location>
        <begin position="96"/>
        <end position="266"/>
    </location>
</feature>
<dbReference type="SUPFAM" id="SSF159941">
    <property type="entry name" value="MM3350-like"/>
    <property type="match status" value="1"/>
</dbReference>
<dbReference type="RefSeq" id="WP_419188314.1">
    <property type="nucleotide sequence ID" value="NZ_CP036272.1"/>
</dbReference>
<dbReference type="EMBL" id="CP036272">
    <property type="protein sequence ID" value="QDT59468.1"/>
    <property type="molecule type" value="Genomic_DNA"/>
</dbReference>
<dbReference type="InterPro" id="IPR012912">
    <property type="entry name" value="Plasmid_pRiA4b_Orf3-like"/>
</dbReference>
<keyword evidence="3" id="KW-1185">Reference proteome</keyword>
<reference evidence="2 3" key="1">
    <citation type="submission" date="2019-02" db="EMBL/GenBank/DDBJ databases">
        <title>Deep-cultivation of Planctomycetes and their phenomic and genomic characterization uncovers novel biology.</title>
        <authorList>
            <person name="Wiegand S."/>
            <person name="Jogler M."/>
            <person name="Boedeker C."/>
            <person name="Pinto D."/>
            <person name="Vollmers J."/>
            <person name="Rivas-Marin E."/>
            <person name="Kohn T."/>
            <person name="Peeters S.H."/>
            <person name="Heuer A."/>
            <person name="Rast P."/>
            <person name="Oberbeckmann S."/>
            <person name="Bunk B."/>
            <person name="Jeske O."/>
            <person name="Meyerdierks A."/>
            <person name="Storesund J.E."/>
            <person name="Kallscheuer N."/>
            <person name="Luecker S."/>
            <person name="Lage O.M."/>
            <person name="Pohl T."/>
            <person name="Merkel B.J."/>
            <person name="Hornburger P."/>
            <person name="Mueller R.-W."/>
            <person name="Bruemmer F."/>
            <person name="Labrenz M."/>
            <person name="Spormann A.M."/>
            <person name="Op den Camp H."/>
            <person name="Overmann J."/>
            <person name="Amann R."/>
            <person name="Jetten M.S.M."/>
            <person name="Mascher T."/>
            <person name="Medema M.H."/>
            <person name="Devos D.P."/>
            <person name="Kaster A.-K."/>
            <person name="Ovreas L."/>
            <person name="Rohde M."/>
            <person name="Galperin M.Y."/>
            <person name="Jogler C."/>
        </authorList>
    </citation>
    <scope>NUCLEOTIDE SEQUENCE [LARGE SCALE GENOMIC DNA]</scope>
    <source>
        <strain evidence="2 3">SV_7m_r</strain>
    </source>
</reference>
<gene>
    <name evidence="2" type="ORF">SV7mr_19750</name>
</gene>
<dbReference type="PANTHER" id="PTHR41878:SF1">
    <property type="entry name" value="TNPR PROTEIN"/>
    <property type="match status" value="1"/>
</dbReference>
<dbReference type="Proteomes" id="UP000315003">
    <property type="component" value="Chromosome"/>
</dbReference>
<accession>A0A517STL1</accession>
<protein>
    <submittedName>
        <fullName evidence="2">Plasmid pRiA4b ORF-3-like protein</fullName>
    </submittedName>
</protein>
<evidence type="ECO:0000259" key="1">
    <source>
        <dbReference type="Pfam" id="PF07929"/>
    </source>
</evidence>
<dbReference type="PANTHER" id="PTHR41878">
    <property type="entry name" value="LEXA REPRESSOR-RELATED"/>
    <property type="match status" value="1"/>
</dbReference>
<dbReference type="AlphaFoldDB" id="A0A517STL1"/>
<dbReference type="Gene3D" id="3.10.290.30">
    <property type="entry name" value="MM3350-like"/>
    <property type="match status" value="1"/>
</dbReference>
<name>A0A517STL1_9BACT</name>